<keyword evidence="11" id="KW-1185">Reference proteome</keyword>
<gene>
    <name evidence="6 10" type="primary">recX</name>
    <name evidence="10" type="ORF">G7081_00315</name>
</gene>
<feature type="domain" description="RecX third three-helical" evidence="8">
    <location>
        <begin position="214"/>
        <end position="261"/>
    </location>
</feature>
<keyword evidence="5 6" id="KW-0963">Cytoplasm</keyword>
<evidence type="ECO:0000256" key="6">
    <source>
        <dbReference type="HAMAP-Rule" id="MF_01114"/>
    </source>
</evidence>
<dbReference type="PANTHER" id="PTHR33602:SF1">
    <property type="entry name" value="REGULATORY PROTEIN RECX FAMILY PROTEIN"/>
    <property type="match status" value="1"/>
</dbReference>
<dbReference type="GO" id="GO:0006282">
    <property type="term" value="P:regulation of DNA repair"/>
    <property type="evidence" value="ECO:0007669"/>
    <property type="project" value="UniProtKB-UniRule"/>
</dbReference>
<comment type="function">
    <text evidence="1 6">Modulates RecA activity.</text>
</comment>
<evidence type="ECO:0000256" key="5">
    <source>
        <dbReference type="ARBA" id="ARBA00022490"/>
    </source>
</evidence>
<comment type="subcellular location">
    <subcellularLocation>
        <location evidence="2 6">Cytoplasm</location>
    </subcellularLocation>
</comment>
<dbReference type="Pfam" id="PF21981">
    <property type="entry name" value="RecX_HTH3"/>
    <property type="match status" value="2"/>
</dbReference>
<name>A0A6G8AKQ3_9ENTE</name>
<evidence type="ECO:0000259" key="7">
    <source>
        <dbReference type="Pfam" id="PF02631"/>
    </source>
</evidence>
<feature type="domain" description="RecX first three-helical" evidence="9">
    <location>
        <begin position="65"/>
        <end position="103"/>
    </location>
</feature>
<organism evidence="10 11">
    <name type="scientific">Vagococcus coleopterorum</name>
    <dbReference type="NCBI Taxonomy" id="2714946"/>
    <lineage>
        <taxon>Bacteria</taxon>
        <taxon>Bacillati</taxon>
        <taxon>Bacillota</taxon>
        <taxon>Bacilli</taxon>
        <taxon>Lactobacillales</taxon>
        <taxon>Enterococcaceae</taxon>
        <taxon>Vagococcus</taxon>
    </lineage>
</organism>
<evidence type="ECO:0000259" key="8">
    <source>
        <dbReference type="Pfam" id="PF21981"/>
    </source>
</evidence>
<dbReference type="EMBL" id="CP049886">
    <property type="protein sequence ID" value="QIL45638.1"/>
    <property type="molecule type" value="Genomic_DNA"/>
</dbReference>
<dbReference type="Pfam" id="PF21982">
    <property type="entry name" value="RecX_HTH1"/>
    <property type="match status" value="1"/>
</dbReference>
<accession>A0A6G8AKQ3</accession>
<evidence type="ECO:0000313" key="11">
    <source>
        <dbReference type="Proteomes" id="UP000500890"/>
    </source>
</evidence>
<feature type="domain" description="RecX third three-helical" evidence="8">
    <location>
        <begin position="158"/>
        <end position="203"/>
    </location>
</feature>
<dbReference type="PANTHER" id="PTHR33602">
    <property type="entry name" value="REGULATORY PROTEIN RECX FAMILY PROTEIN"/>
    <property type="match status" value="1"/>
</dbReference>
<dbReference type="HAMAP" id="MF_01114">
    <property type="entry name" value="RecX"/>
    <property type="match status" value="1"/>
</dbReference>
<evidence type="ECO:0000256" key="1">
    <source>
        <dbReference type="ARBA" id="ARBA00003529"/>
    </source>
</evidence>
<comment type="similarity">
    <text evidence="3 6">Belongs to the RecX family.</text>
</comment>
<dbReference type="InterPro" id="IPR053926">
    <property type="entry name" value="RecX_HTH_1st"/>
</dbReference>
<evidence type="ECO:0000256" key="2">
    <source>
        <dbReference type="ARBA" id="ARBA00004496"/>
    </source>
</evidence>
<dbReference type="InterPro" id="IPR036388">
    <property type="entry name" value="WH-like_DNA-bd_sf"/>
</dbReference>
<proteinExistence type="inferred from homology"/>
<feature type="domain" description="RecX second three-helical" evidence="7">
    <location>
        <begin position="110"/>
        <end position="151"/>
    </location>
</feature>
<evidence type="ECO:0000256" key="3">
    <source>
        <dbReference type="ARBA" id="ARBA00009695"/>
    </source>
</evidence>
<evidence type="ECO:0000259" key="9">
    <source>
        <dbReference type="Pfam" id="PF21982"/>
    </source>
</evidence>
<reference evidence="10 11" key="1">
    <citation type="submission" date="2020-03" db="EMBL/GenBank/DDBJ databases">
        <title>Vagococcus sp. nov., isolated from beetles.</title>
        <authorList>
            <person name="Hyun D.-W."/>
            <person name="Bae J.-W."/>
        </authorList>
    </citation>
    <scope>NUCLEOTIDE SEQUENCE [LARGE SCALE GENOMIC DNA]</scope>
    <source>
        <strain evidence="10 11">HDW17A</strain>
    </source>
</reference>
<dbReference type="InterPro" id="IPR003783">
    <property type="entry name" value="Regulatory_RecX"/>
</dbReference>
<dbReference type="InterPro" id="IPR053924">
    <property type="entry name" value="RecX_HTH_2nd"/>
</dbReference>
<dbReference type="AlphaFoldDB" id="A0A6G8AKQ3"/>
<dbReference type="InterPro" id="IPR053925">
    <property type="entry name" value="RecX_HTH_3rd"/>
</dbReference>
<sequence>MVDLVETVKGLLKLKNNLYKVSLTSGKSFRVSEDVLVRRRLLKGTELSEEEIAEIQKQTQLDHGYQQALNYLSYQLRSEKEIHDYLVKKEIELPSRLEIIERLKSLNLVDDLVFSESYIRTQARLSDKGPRVLKDKLRQKGIKADIIEQALEQFPSDEQEEVAKIAAQKALKKYQRHSFVEQQQKIKQLLMTKGFSPDVISLAIQDLEMEKDPESEVEKLAVLGDKLWRKNQRHDLSKRKQKVTQSLYQKGFNFDDIRAFLSEKEMEDE</sequence>
<protein>
    <recommendedName>
        <fullName evidence="4 6">Regulatory protein RecX</fullName>
    </recommendedName>
</protein>
<dbReference type="Gene3D" id="1.10.10.10">
    <property type="entry name" value="Winged helix-like DNA-binding domain superfamily/Winged helix DNA-binding domain"/>
    <property type="match status" value="4"/>
</dbReference>
<dbReference type="Pfam" id="PF02631">
    <property type="entry name" value="RecX_HTH2"/>
    <property type="match status" value="1"/>
</dbReference>
<dbReference type="NCBIfam" id="NF010733">
    <property type="entry name" value="PRK14135.1"/>
    <property type="match status" value="1"/>
</dbReference>
<evidence type="ECO:0000313" key="10">
    <source>
        <dbReference type="EMBL" id="QIL45638.1"/>
    </source>
</evidence>
<dbReference type="KEGG" id="vah:G7081_00315"/>
<evidence type="ECO:0000256" key="4">
    <source>
        <dbReference type="ARBA" id="ARBA00018111"/>
    </source>
</evidence>
<dbReference type="Proteomes" id="UP000500890">
    <property type="component" value="Chromosome"/>
</dbReference>
<dbReference type="GO" id="GO:0005737">
    <property type="term" value="C:cytoplasm"/>
    <property type="evidence" value="ECO:0007669"/>
    <property type="project" value="UniProtKB-SubCell"/>
</dbReference>